<dbReference type="SUPFAM" id="SSF57850">
    <property type="entry name" value="RING/U-box"/>
    <property type="match status" value="1"/>
</dbReference>
<dbReference type="SUPFAM" id="SSF54495">
    <property type="entry name" value="UBC-like"/>
    <property type="match status" value="1"/>
</dbReference>
<feature type="domain" description="RWD" evidence="1">
    <location>
        <begin position="35"/>
        <end position="105"/>
    </location>
</feature>
<dbReference type="EMBL" id="LR786540">
    <property type="protein sequence ID" value="CAB3261955.1"/>
    <property type="molecule type" value="mRNA"/>
</dbReference>
<organism evidence="2">
    <name type="scientific">Phallusia mammillata</name>
    <dbReference type="NCBI Taxonomy" id="59560"/>
    <lineage>
        <taxon>Eukaryota</taxon>
        <taxon>Metazoa</taxon>
        <taxon>Chordata</taxon>
        <taxon>Tunicata</taxon>
        <taxon>Ascidiacea</taxon>
        <taxon>Phlebobranchia</taxon>
        <taxon>Ascidiidae</taxon>
        <taxon>Phallusia</taxon>
    </lineage>
</organism>
<dbReference type="Gene3D" id="3.10.110.10">
    <property type="entry name" value="Ubiquitin Conjugating Enzyme"/>
    <property type="match status" value="1"/>
</dbReference>
<proteinExistence type="evidence at transcript level"/>
<evidence type="ECO:0000313" key="2">
    <source>
        <dbReference type="EMBL" id="CAB3261955.1"/>
    </source>
</evidence>
<dbReference type="AlphaFoldDB" id="A0A6F9DG69"/>
<sequence length="285" mass="33125">MEDIIRKELTEVEKSLMSKVDGIQIIACHRNLISVKVLKTKHRELTASIQFPKDYPESILLIEIKSKVFPPSLVNHISQICDQELKKYVGQKQVVLLIKFLRKFLDENPLLPCRDELTAVKKNILQEGVDSIKMKQKQGQVSVHVKQEQYFLKCTMVVPENYPIDRVDLKLDKHNFPSVMAYYFISQAKEFARQAVEAPLKRDPKKPEFKPSPHVQKVLEFLTKHCAKRYPIEMCPICGKRTLPENPEEIVTDMTHISYAERLYCGHLYHHGCLDKFMKTPPFHG</sequence>
<reference evidence="2" key="1">
    <citation type="submission" date="2020-04" db="EMBL/GenBank/DDBJ databases">
        <authorList>
            <person name="Neveu A P."/>
        </authorList>
    </citation>
    <scope>NUCLEOTIDE SEQUENCE</scope>
    <source>
        <tissue evidence="2">Whole embryo</tissue>
    </source>
</reference>
<dbReference type="PANTHER" id="PTHR40237:SF1">
    <property type="entry name" value="LD44813P"/>
    <property type="match status" value="1"/>
</dbReference>
<dbReference type="PANTHER" id="PTHR40237">
    <property type="entry name" value="LD44813P"/>
    <property type="match status" value="1"/>
</dbReference>
<dbReference type="InterPro" id="IPR016135">
    <property type="entry name" value="UBQ-conjugating_enzyme/RWD"/>
</dbReference>
<gene>
    <name evidence="2" type="primary">LOC100177726</name>
</gene>
<accession>A0A6F9DG69</accession>
<dbReference type="Pfam" id="PF05773">
    <property type="entry name" value="RWD"/>
    <property type="match status" value="1"/>
</dbReference>
<name>A0A6F9DG69_9ASCI</name>
<evidence type="ECO:0000259" key="1">
    <source>
        <dbReference type="Pfam" id="PF05773"/>
    </source>
</evidence>
<protein>
    <submittedName>
        <fullName evidence="2">Uncharacterized protein LOC100177726</fullName>
    </submittedName>
</protein>
<dbReference type="InterPro" id="IPR006575">
    <property type="entry name" value="RWD_dom"/>
</dbReference>